<organism evidence="2 3">
    <name type="scientific">Toxocara canis</name>
    <name type="common">Canine roundworm</name>
    <dbReference type="NCBI Taxonomy" id="6265"/>
    <lineage>
        <taxon>Eukaryota</taxon>
        <taxon>Metazoa</taxon>
        <taxon>Ecdysozoa</taxon>
        <taxon>Nematoda</taxon>
        <taxon>Chromadorea</taxon>
        <taxon>Rhabditida</taxon>
        <taxon>Spirurina</taxon>
        <taxon>Ascaridomorpha</taxon>
        <taxon>Ascaridoidea</taxon>
        <taxon>Toxocaridae</taxon>
        <taxon>Toxocara</taxon>
    </lineage>
</organism>
<name>A0A183UTW6_TOXCA</name>
<dbReference type="EMBL" id="UYWY01021048">
    <property type="protein sequence ID" value="VDM43257.1"/>
    <property type="molecule type" value="Genomic_DNA"/>
</dbReference>
<evidence type="ECO:0000313" key="3">
    <source>
        <dbReference type="WBParaSite" id="TCNE_0001193601-mRNA-1"/>
    </source>
</evidence>
<dbReference type="Proteomes" id="UP000050794">
    <property type="component" value="Unassembled WGS sequence"/>
</dbReference>
<dbReference type="WBParaSite" id="TCNE_0001193601-mRNA-1">
    <property type="protein sequence ID" value="TCNE_0001193601-mRNA-1"/>
    <property type="gene ID" value="TCNE_0001193601"/>
</dbReference>
<sequence length="74" mass="8150">MNFFSSSASRLILPVRKNATPTAIPPRPLSASGKYASTEGRFTIIDENSVISKWYIAVQMANTVHGYGLLQQHI</sequence>
<accession>A0A183UTW6</accession>
<dbReference type="AlphaFoldDB" id="A0A183UTW6"/>
<reference evidence="1 2" key="2">
    <citation type="submission" date="2018-11" db="EMBL/GenBank/DDBJ databases">
        <authorList>
            <consortium name="Pathogen Informatics"/>
        </authorList>
    </citation>
    <scope>NUCLEOTIDE SEQUENCE [LARGE SCALE GENOMIC DNA]</scope>
</reference>
<evidence type="ECO:0000313" key="2">
    <source>
        <dbReference type="Proteomes" id="UP000050794"/>
    </source>
</evidence>
<protein>
    <submittedName>
        <fullName evidence="1 3">Uncharacterized protein</fullName>
    </submittedName>
</protein>
<keyword evidence="2" id="KW-1185">Reference proteome</keyword>
<proteinExistence type="predicted"/>
<evidence type="ECO:0000313" key="1">
    <source>
        <dbReference type="EMBL" id="VDM43257.1"/>
    </source>
</evidence>
<reference evidence="3" key="1">
    <citation type="submission" date="2016-06" db="UniProtKB">
        <authorList>
            <consortium name="WormBaseParasite"/>
        </authorList>
    </citation>
    <scope>IDENTIFICATION</scope>
</reference>
<gene>
    <name evidence="1" type="ORF">TCNE_LOCUS11936</name>
</gene>